<protein>
    <submittedName>
        <fullName evidence="2">Ctr copper transporter family protein</fullName>
    </submittedName>
</protein>
<evidence type="ECO:0000313" key="3">
    <source>
        <dbReference type="Proteomes" id="UP001138500"/>
    </source>
</evidence>
<sequence length="298" mass="31573">MASPELQYLQHAITNTKNYWNGLTYPVGFDGDMYSYARVASDNGFPTIAIDNLGSGNSSHPDPIAVVQMALQTEIANTIVTMLRNGEVQGPVGGKAFTKIIYVGHSYGSIQGNALAATYPDAVNTYVLTGYTGRFVEGLVPLASGIALPAQTVSTRFADLPVGYLAQSYEPGRVYGLYTVGSVGGFDPAAAQYDFDNEGTVAIGELATLLYGVVPAPNFKGSVFVVTGRQDAIACNNVLGVADCLSPTNKLEEAKAFFPAASDYSYIVPNTTGHSANIHYSAPDSFAQIHSYLESQGY</sequence>
<dbReference type="OrthoDB" id="190201at2759"/>
<dbReference type="InterPro" id="IPR029058">
    <property type="entry name" value="AB_hydrolase_fold"/>
</dbReference>
<accession>A0A9W7W2J4</accession>
<dbReference type="Gene3D" id="3.40.50.1820">
    <property type="entry name" value="alpha/beta hydrolase"/>
    <property type="match status" value="1"/>
</dbReference>
<reference evidence="2 3" key="1">
    <citation type="journal article" date="2018" name="IMA Fungus">
        <title>IMA Genome-F 10: Nine draft genome sequences of Claviceps purpurea s.lat., including C. arundinis, C. humidiphila, and C. cf. spartinae, pseudomolecules for the pitch canker pathogen Fusarium circinatum, draft genome of Davidsoniella eucalypti, Grosmannia galeiformis, Quambalaria eucalypti, and Teratosphaeria destructans.</title>
        <authorList>
            <person name="Wingfield B.D."/>
            <person name="Liu M."/>
            <person name="Nguyen H.D."/>
            <person name="Lane F.A."/>
            <person name="Morgan S.W."/>
            <person name="De Vos L."/>
            <person name="Wilken P.M."/>
            <person name="Duong T.A."/>
            <person name="Aylward J."/>
            <person name="Coetzee M.P."/>
            <person name="Dadej K."/>
            <person name="De Beer Z.W."/>
            <person name="Findlay W."/>
            <person name="Havenga M."/>
            <person name="Kolarik M."/>
            <person name="Menzies J.G."/>
            <person name="Naidoo K."/>
            <person name="Pochopski O."/>
            <person name="Shoukouhi P."/>
            <person name="Santana Q.C."/>
            <person name="Seifert K.A."/>
            <person name="Soal N."/>
            <person name="Steenkamp E.T."/>
            <person name="Tatham C.T."/>
            <person name="van der Nest M.A."/>
            <person name="Wingfield M.J."/>
        </authorList>
    </citation>
    <scope>NUCLEOTIDE SEQUENCE [LARGE SCALE GENOMIC DNA]</scope>
    <source>
        <strain evidence="2">CMW44962</strain>
    </source>
</reference>
<keyword evidence="3" id="KW-1185">Reference proteome</keyword>
<evidence type="ECO:0000259" key="1">
    <source>
        <dbReference type="Pfam" id="PF00561"/>
    </source>
</evidence>
<dbReference type="Proteomes" id="UP001138500">
    <property type="component" value="Unassembled WGS sequence"/>
</dbReference>
<proteinExistence type="predicted"/>
<gene>
    <name evidence="2" type="ORF">Tdes44962_MAKER02656</name>
</gene>
<feature type="domain" description="AB hydrolase-1" evidence="1">
    <location>
        <begin position="38"/>
        <end position="130"/>
    </location>
</feature>
<comment type="caution">
    <text evidence="2">The sequence shown here is derived from an EMBL/GenBank/DDBJ whole genome shotgun (WGS) entry which is preliminary data.</text>
</comment>
<organism evidence="2 3">
    <name type="scientific">Teratosphaeria destructans</name>
    <dbReference type="NCBI Taxonomy" id="418781"/>
    <lineage>
        <taxon>Eukaryota</taxon>
        <taxon>Fungi</taxon>
        <taxon>Dikarya</taxon>
        <taxon>Ascomycota</taxon>
        <taxon>Pezizomycotina</taxon>
        <taxon>Dothideomycetes</taxon>
        <taxon>Dothideomycetidae</taxon>
        <taxon>Mycosphaerellales</taxon>
        <taxon>Teratosphaeriaceae</taxon>
        <taxon>Teratosphaeria</taxon>
    </lineage>
</organism>
<name>A0A9W7W2J4_9PEZI</name>
<dbReference type="SUPFAM" id="SSF53474">
    <property type="entry name" value="alpha/beta-Hydrolases"/>
    <property type="match status" value="1"/>
</dbReference>
<dbReference type="InterPro" id="IPR000073">
    <property type="entry name" value="AB_hydrolase_1"/>
</dbReference>
<dbReference type="PROSITE" id="PS00018">
    <property type="entry name" value="EF_HAND_1"/>
    <property type="match status" value="1"/>
</dbReference>
<dbReference type="InterPro" id="IPR018247">
    <property type="entry name" value="EF_Hand_1_Ca_BS"/>
</dbReference>
<dbReference type="AlphaFoldDB" id="A0A9W7W2J4"/>
<dbReference type="Pfam" id="PF00561">
    <property type="entry name" value="Abhydrolase_1"/>
    <property type="match status" value="1"/>
</dbReference>
<reference evidence="2 3" key="2">
    <citation type="journal article" date="2021" name="Curr. Genet.">
        <title>Genetic response to nitrogen starvation in the aggressive Eucalyptus foliar pathogen Teratosphaeria destructans.</title>
        <authorList>
            <person name="Havenga M."/>
            <person name="Wingfield B.D."/>
            <person name="Wingfield M.J."/>
            <person name="Dreyer L.L."/>
            <person name="Roets F."/>
            <person name="Aylward J."/>
        </authorList>
    </citation>
    <scope>NUCLEOTIDE SEQUENCE [LARGE SCALE GENOMIC DNA]</scope>
    <source>
        <strain evidence="2">CMW44962</strain>
    </source>
</reference>
<evidence type="ECO:0000313" key="2">
    <source>
        <dbReference type="EMBL" id="KAH9827902.1"/>
    </source>
</evidence>
<dbReference type="EMBL" id="RIBY02001845">
    <property type="protein sequence ID" value="KAH9827902.1"/>
    <property type="molecule type" value="Genomic_DNA"/>
</dbReference>